<sequence length="404" mass="46445">MHLKILEKTKDAEDTDMTVLSKTSSEMQRLWETIKRVPGRQPKAADEGLHPEWPGYTGIGTKLDFKLDIQGYKSDVLVENTVMSFFPALNDRNLTPTQISARAKIIYQYNQAKCSKKPLTTRDMNKFLSLFDQFFFAGAMVNNGRPRAYCKLWHKESPNVQRFAPEILEDRMPWGYTGDRYIRGYGQVAEIHIPGASFFDHPEQITAAFFLETLVHEMVHAYVNIFMCRCKACDQDMVNTRGLTGHGKTFIMLLDCIDYTLRAWDIGLSGLMRQWVCHEGKQHLFDEVRTLHQIEMAYYNRVSRPIIEETPSRTEETLNAKRTGMIKEEADTPGMVWVQVNGPRPLEYSNPGMNVYMTAPQVGGTMVDLWKLNETGDIVQALIADEAAKPTKNKAKYIFKYWQK</sequence>
<evidence type="ECO:0000313" key="2">
    <source>
        <dbReference type="Proteomes" id="UP000297716"/>
    </source>
</evidence>
<evidence type="ECO:0000313" key="1">
    <source>
        <dbReference type="EMBL" id="TGJ84352.1"/>
    </source>
</evidence>
<evidence type="ECO:0008006" key="3">
    <source>
        <dbReference type="Google" id="ProtNLM"/>
    </source>
</evidence>
<dbReference type="Proteomes" id="UP000297716">
    <property type="component" value="Unassembled WGS sequence"/>
</dbReference>
<comment type="caution">
    <text evidence="1">The sequence shown here is derived from an EMBL/GenBank/DDBJ whole genome shotgun (WGS) entry which is preliminary data.</text>
</comment>
<protein>
    <recommendedName>
        <fullName evidence="3">SprT-like domain-containing protein</fullName>
    </recommendedName>
</protein>
<dbReference type="EMBL" id="SKBN01000069">
    <property type="protein sequence ID" value="TGJ84352.1"/>
    <property type="molecule type" value="Genomic_DNA"/>
</dbReference>
<keyword evidence="2" id="KW-1185">Reference proteome</keyword>
<organism evidence="1 2">
    <name type="scientific">Xylaria hypoxylon</name>
    <dbReference type="NCBI Taxonomy" id="37992"/>
    <lineage>
        <taxon>Eukaryota</taxon>
        <taxon>Fungi</taxon>
        <taxon>Dikarya</taxon>
        <taxon>Ascomycota</taxon>
        <taxon>Pezizomycotina</taxon>
        <taxon>Sordariomycetes</taxon>
        <taxon>Xylariomycetidae</taxon>
        <taxon>Xylariales</taxon>
        <taxon>Xylariaceae</taxon>
        <taxon>Xylaria</taxon>
    </lineage>
</organism>
<reference evidence="1 2" key="1">
    <citation type="submission" date="2019-03" db="EMBL/GenBank/DDBJ databases">
        <title>Draft genome sequence of Xylaria hypoxylon DSM 108379, a ubiquitous saprotrophic-parasitic fungi on hardwood.</title>
        <authorList>
            <person name="Buettner E."/>
            <person name="Leonhardt S."/>
            <person name="Gebauer A.M."/>
            <person name="Liers C."/>
            <person name="Hofrichter M."/>
            <person name="Kellner H."/>
        </authorList>
    </citation>
    <scope>NUCLEOTIDE SEQUENCE [LARGE SCALE GENOMIC DNA]</scope>
    <source>
        <strain evidence="1 2">DSM 108379</strain>
    </source>
</reference>
<name>A0A4Z0Z701_9PEZI</name>
<accession>A0A4Z0Z701</accession>
<dbReference type="AlphaFoldDB" id="A0A4Z0Z701"/>
<gene>
    <name evidence="1" type="ORF">E0Z10_g4401</name>
</gene>
<dbReference type="OrthoDB" id="5236983at2759"/>
<proteinExistence type="predicted"/>